<accession>A0ABT4S2G8</accession>
<protein>
    <recommendedName>
        <fullName evidence="3">SPOR domain-containing protein</fullName>
    </recommendedName>
</protein>
<dbReference type="RefSeq" id="WP_270005622.1">
    <property type="nucleotide sequence ID" value="NZ_CAXQEU010000140.1"/>
</dbReference>
<organism evidence="1 2">
    <name type="scientific">Mesoflavibacter profundi</name>
    <dbReference type="NCBI Taxonomy" id="2708110"/>
    <lineage>
        <taxon>Bacteria</taxon>
        <taxon>Pseudomonadati</taxon>
        <taxon>Bacteroidota</taxon>
        <taxon>Flavobacteriia</taxon>
        <taxon>Flavobacteriales</taxon>
        <taxon>Flavobacteriaceae</taxon>
        <taxon>Mesoflavibacter</taxon>
    </lineage>
</organism>
<reference evidence="1" key="1">
    <citation type="submission" date="2022-11" db="EMBL/GenBank/DDBJ databases">
        <title>Refractory cell wall polysaccharides provide important carbon source for microbial heterotrophs in the hadal ocean.</title>
        <authorList>
            <person name="Zhu X."/>
        </authorList>
    </citation>
    <scope>NUCLEOTIDE SEQUENCE</scope>
    <source>
        <strain evidence="1">MTRN7</strain>
    </source>
</reference>
<evidence type="ECO:0008006" key="3">
    <source>
        <dbReference type="Google" id="ProtNLM"/>
    </source>
</evidence>
<evidence type="ECO:0000313" key="2">
    <source>
        <dbReference type="Proteomes" id="UP001149142"/>
    </source>
</evidence>
<name>A0ABT4S2G8_9FLAO</name>
<evidence type="ECO:0000313" key="1">
    <source>
        <dbReference type="EMBL" id="MDA0177940.1"/>
    </source>
</evidence>
<dbReference type="EMBL" id="JAPFGC010000002">
    <property type="protein sequence ID" value="MDA0177940.1"/>
    <property type="molecule type" value="Genomic_DNA"/>
</dbReference>
<keyword evidence="2" id="KW-1185">Reference proteome</keyword>
<proteinExistence type="predicted"/>
<comment type="caution">
    <text evidence="1">The sequence shown here is derived from an EMBL/GenBank/DDBJ whole genome shotgun (WGS) entry which is preliminary data.</text>
</comment>
<sequence>MRKLLTHFIIFFTYFTTICAQEATPFKSEKSFYIYGDATTIGNNILSKDVKLPFNEPLITNDDIEMVYVDVDQDITTFSSSSAQLNLPENQSNIVYAALYWTGTYSYIYGSKREQNGQLFFQGKRDRNRSVLSTVKLKLPHQNYQDIQGKVIFDGYKKSAFHLNAPYACYADVTKLLKNAMHLDGQITVANIHATQGFVAGGSSAGWMLYIVYEAPTTQPKFITTFNGFAHVGTDPVIINLKGFKVPEEDEFKTNLTLAALEGDSDITEDECFIANPKLKTATRLKTEFRAEKNFFNSTVNQNIKRIPDSKNTLGFDIATLTIENTNEVVLDNTTEEVELLFNTKEDRFYLFFTAFETEISKDFFDKIELNDQPNVVKLNSQNIENQIIEVKKAVITKEEEQEKTVALNSIKTNDSISFKTENNDVNQSQKEVNFKSKLITKGQSQQLQSGNVIISSSTYVEALKIKDKPLETQQFKLILEKNAAEIKGVKQGYYVITKFFSSPENAFKWQEHLKTKGYETKFLIDESKKLYYVYLLHTENFYDAYMQHKTLLEQSMFKDNWVFKVNMTDF</sequence>
<dbReference type="Proteomes" id="UP001149142">
    <property type="component" value="Unassembled WGS sequence"/>
</dbReference>
<gene>
    <name evidence="1" type="ORF">OOZ35_10590</name>
</gene>